<evidence type="ECO:0000313" key="3">
    <source>
        <dbReference type="Proteomes" id="UP000664761"/>
    </source>
</evidence>
<evidence type="ECO:0000256" key="1">
    <source>
        <dbReference type="SAM" id="MobiDB-lite"/>
    </source>
</evidence>
<protein>
    <submittedName>
        <fullName evidence="2">DUF2125 domain-containing protein</fullName>
    </submittedName>
</protein>
<name>A0ABS3F307_9PROT</name>
<reference evidence="2 3" key="1">
    <citation type="submission" date="2021-03" db="EMBL/GenBank/DDBJ databases">
        <title>Sneathiella sp. CAU 1612 isolated from Kang Won-do.</title>
        <authorList>
            <person name="Kim W."/>
        </authorList>
    </citation>
    <scope>NUCLEOTIDE SEQUENCE [LARGE SCALE GENOMIC DNA]</scope>
    <source>
        <strain evidence="2 3">CAU 1612</strain>
    </source>
</reference>
<dbReference type="EMBL" id="JAFLNC010000001">
    <property type="protein sequence ID" value="MBO0332902.1"/>
    <property type="molecule type" value="Genomic_DNA"/>
</dbReference>
<dbReference type="RefSeq" id="WP_207042762.1">
    <property type="nucleotide sequence ID" value="NZ_JAFLNC010000001.1"/>
</dbReference>
<dbReference type="Proteomes" id="UP000664761">
    <property type="component" value="Unassembled WGS sequence"/>
</dbReference>
<comment type="caution">
    <text evidence="2">The sequence shown here is derived from an EMBL/GenBank/DDBJ whole genome shotgun (WGS) entry which is preliminary data.</text>
</comment>
<dbReference type="Pfam" id="PF09898">
    <property type="entry name" value="DUF2125"/>
    <property type="match status" value="1"/>
</dbReference>
<dbReference type="InterPro" id="IPR018666">
    <property type="entry name" value="DUF2125"/>
</dbReference>
<accession>A0ABS3F307</accession>
<sequence length="348" mass="38154">MRILFGGIMALLLIIGGYVYWWHHVADRLVDMAENWREQRISEGYEIRHNPLVTSGFPYRVRITAEAVSIANPTHVQAPRVDIPVFWAVVQPWRINHVIFGVEGGGRADWLEGGEKKGLDFTASSALGSATFNTRGRIRTVAVDISELSARPSWRPPVTAERLQIHGRPKSPENTGDKKGNEEGGGQQIAVRADNMIIEGIDDFPLGKRIEDFSLSSILYGTVRKLPASDTLAEWRDTGGYVDIQAINIDWGHGAISGKGALTLDDRLRPKGELETRISGYEAILAALTETRQIDANAARTIGFGLSLLAKEGDDGKRYIALPLSAQDGGVYLGPVYLMRLGSVIGNK</sequence>
<gene>
    <name evidence="2" type="ORF">J0X12_04710</name>
</gene>
<feature type="region of interest" description="Disordered" evidence="1">
    <location>
        <begin position="158"/>
        <end position="189"/>
    </location>
</feature>
<proteinExistence type="predicted"/>
<organism evidence="2 3">
    <name type="scientific">Sneathiella sedimenti</name>
    <dbReference type="NCBI Taxonomy" id="2816034"/>
    <lineage>
        <taxon>Bacteria</taxon>
        <taxon>Pseudomonadati</taxon>
        <taxon>Pseudomonadota</taxon>
        <taxon>Alphaproteobacteria</taxon>
        <taxon>Sneathiellales</taxon>
        <taxon>Sneathiellaceae</taxon>
        <taxon>Sneathiella</taxon>
    </lineage>
</organism>
<evidence type="ECO:0000313" key="2">
    <source>
        <dbReference type="EMBL" id="MBO0332902.1"/>
    </source>
</evidence>
<keyword evidence="3" id="KW-1185">Reference proteome</keyword>